<dbReference type="InterPro" id="IPR044421">
    <property type="entry name" value="SMYD4_SET"/>
</dbReference>
<evidence type="ECO:0000256" key="13">
    <source>
        <dbReference type="ARBA" id="ARBA00093635"/>
    </source>
</evidence>
<dbReference type="InterPro" id="IPR046341">
    <property type="entry name" value="SET_dom_sf"/>
</dbReference>
<evidence type="ECO:0000256" key="14">
    <source>
        <dbReference type="ARBA" id="ARBA00093680"/>
    </source>
</evidence>
<dbReference type="PANTHER" id="PTHR46165">
    <property type="entry name" value="SET AND MYND DOMAIN-CONTAINING PROTEIN 4"/>
    <property type="match status" value="1"/>
</dbReference>
<reference evidence="19" key="1">
    <citation type="submission" date="2025-08" db="UniProtKB">
        <authorList>
            <consortium name="Ensembl"/>
        </authorList>
    </citation>
    <scope>IDENTIFICATION</scope>
</reference>
<organism evidence="19 20">
    <name type="scientific">Neogobius melanostomus</name>
    <name type="common">round goby</name>
    <dbReference type="NCBI Taxonomy" id="47308"/>
    <lineage>
        <taxon>Eukaryota</taxon>
        <taxon>Metazoa</taxon>
        <taxon>Chordata</taxon>
        <taxon>Craniata</taxon>
        <taxon>Vertebrata</taxon>
        <taxon>Euteleostomi</taxon>
        <taxon>Actinopterygii</taxon>
        <taxon>Neopterygii</taxon>
        <taxon>Teleostei</taxon>
        <taxon>Neoteleostei</taxon>
        <taxon>Acanthomorphata</taxon>
        <taxon>Gobiaria</taxon>
        <taxon>Gobiiformes</taxon>
        <taxon>Gobioidei</taxon>
        <taxon>Gobiidae</taxon>
        <taxon>Benthophilinae</taxon>
        <taxon>Neogobiini</taxon>
        <taxon>Neogobius</taxon>
    </lineage>
</organism>
<evidence type="ECO:0000313" key="20">
    <source>
        <dbReference type="Proteomes" id="UP000694523"/>
    </source>
</evidence>
<evidence type="ECO:0000256" key="5">
    <source>
        <dbReference type="ARBA" id="ARBA00022679"/>
    </source>
</evidence>
<evidence type="ECO:0000256" key="16">
    <source>
        <dbReference type="SAM" id="MobiDB-lite"/>
    </source>
</evidence>
<keyword evidence="7" id="KW-0479">Metal-binding</keyword>
<evidence type="ECO:0000256" key="12">
    <source>
        <dbReference type="ARBA" id="ARBA00093423"/>
    </source>
</evidence>
<sequence length="747" mass="82608">MDLPCPQWQEHVAQKWAALDSDQRESFSSISEIDDVFKFAQSLITQDDLDFLQSLSTERCLQKSEDKASKSRERGNSSFKIKDYTLATLHYSQGICLAPRSSQQLSLCYANRSAALCHLQLYQESLDDIDLALTSGYPSHLLHKLQDRRALCLRHLSTDQEAKADHPSENRNAPDGDRRQAAGERFSLGICPQATVGFSLDKGRHLLVKERIAPGKVVLTDKPYSLVLIPGMDAAKGGDLFGTEHRFCHRCLSKTLHLIPCESCSYSRYCSEACQKEAWLEYHKWECCLGADLILMGVLAQLALRVTLKAGIKNIQMARLQSERKGPGDSNCGVASNYCHANVAALSHCSDSYLSVFHLTHHLSHHSARLRFLAAVTVATVYLKLGAARTGPLPPRSGETQEEAVDSEGCPEQWLMGSAVLRHMLQLRCNAQAITVLLFMNLCKSESGPATSSVQSSCEMRIATALFPTLSILNHSCSSNTSLSFTTGSSASPGPDLSKDPTGHANRGVTATVRAAKAIAPGQEILHCYGPHSSRMKTQERRRLLFEQYNFHCQCEACTLQQDQEEKDGAAENTNQHETKLQCAKCKEPGFICSHSKCSHYVSSSEMDHKLQEIKVNLERAVQLMERDKPGSLRLLTQTQVLCGLILSDAHPLQGELEDATARAFATMGDWGNAAVHLQRSVTAISSQFGEESIELGRQLFKLTQLHFNGSAALSVIPKVRRLLQRHCGPECDELQELRAMERCLSP</sequence>
<comment type="catalytic activity">
    <reaction evidence="11">
        <text>L-lysyl-[protein] + S-adenosyl-L-methionine = N(6)-methyl-L-lysyl-[protein] + S-adenosyl-L-homocysteine + H(+)</text>
        <dbReference type="Rhea" id="RHEA:51736"/>
        <dbReference type="Rhea" id="RHEA-COMP:9752"/>
        <dbReference type="Rhea" id="RHEA-COMP:13053"/>
        <dbReference type="ChEBI" id="CHEBI:15378"/>
        <dbReference type="ChEBI" id="CHEBI:29969"/>
        <dbReference type="ChEBI" id="CHEBI:57856"/>
        <dbReference type="ChEBI" id="CHEBI:59789"/>
        <dbReference type="ChEBI" id="CHEBI:61929"/>
    </reaction>
</comment>
<dbReference type="Proteomes" id="UP000694523">
    <property type="component" value="Unplaced"/>
</dbReference>
<dbReference type="InterPro" id="IPR052097">
    <property type="entry name" value="SET-MYND_domain_protein"/>
</dbReference>
<keyword evidence="8 15" id="KW-0863">Zinc-finger</keyword>
<dbReference type="GO" id="GO:0008270">
    <property type="term" value="F:zinc ion binding"/>
    <property type="evidence" value="ECO:0007669"/>
    <property type="project" value="UniProtKB-KW"/>
</dbReference>
<proteinExistence type="predicted"/>
<feature type="region of interest" description="Disordered" evidence="16">
    <location>
        <begin position="484"/>
        <end position="506"/>
    </location>
</feature>
<evidence type="ECO:0000256" key="6">
    <source>
        <dbReference type="ARBA" id="ARBA00022691"/>
    </source>
</evidence>
<dbReference type="Pfam" id="PF00856">
    <property type="entry name" value="SET"/>
    <property type="match status" value="1"/>
</dbReference>
<evidence type="ECO:0000256" key="1">
    <source>
        <dbReference type="ARBA" id="ARBA00004123"/>
    </source>
</evidence>
<reference evidence="19" key="2">
    <citation type="submission" date="2025-09" db="UniProtKB">
        <authorList>
            <consortium name="Ensembl"/>
        </authorList>
    </citation>
    <scope>IDENTIFICATION</scope>
</reference>
<dbReference type="Gene3D" id="1.25.40.10">
    <property type="entry name" value="Tetratricopeptide repeat domain"/>
    <property type="match status" value="2"/>
</dbReference>
<evidence type="ECO:0000256" key="15">
    <source>
        <dbReference type="PROSITE-ProRule" id="PRU00134"/>
    </source>
</evidence>
<dbReference type="GO" id="GO:0042826">
    <property type="term" value="F:histone deacetylase binding"/>
    <property type="evidence" value="ECO:0007669"/>
    <property type="project" value="TreeGrafter"/>
</dbReference>
<evidence type="ECO:0000256" key="2">
    <source>
        <dbReference type="ARBA" id="ARBA00004496"/>
    </source>
</evidence>
<keyword evidence="10" id="KW-0539">Nucleus</keyword>
<dbReference type="GO" id="GO:0005634">
    <property type="term" value="C:nucleus"/>
    <property type="evidence" value="ECO:0007669"/>
    <property type="project" value="UniProtKB-SubCell"/>
</dbReference>
<comment type="function">
    <text evidence="12">Protein-lysine N-methyltransferase. Monomethylates PRMT5, modulating its transcriptional activity. May also act as a histone methyltransferase. Plays a critical role in cardiac development. Acts as a key epigenetic regulator of gene expression during cardiac development via its dual activities as a methyltransferase and negative regulator of HDAC1.</text>
</comment>
<dbReference type="InterPro" id="IPR001214">
    <property type="entry name" value="SET_dom"/>
</dbReference>
<accession>A0A8C6WII6</accession>
<dbReference type="CDD" id="cd10536">
    <property type="entry name" value="SET_SMYD4"/>
    <property type="match status" value="1"/>
</dbReference>
<evidence type="ECO:0000313" key="19">
    <source>
        <dbReference type="Ensembl" id="ENSNMLP00000009460.1"/>
    </source>
</evidence>
<dbReference type="GO" id="GO:0007507">
    <property type="term" value="P:heart development"/>
    <property type="evidence" value="ECO:0007669"/>
    <property type="project" value="TreeGrafter"/>
</dbReference>
<dbReference type="GO" id="GO:0008168">
    <property type="term" value="F:methyltransferase activity"/>
    <property type="evidence" value="ECO:0007669"/>
    <property type="project" value="UniProtKB-KW"/>
</dbReference>
<feature type="domain" description="MYND-type" evidence="18">
    <location>
        <begin position="248"/>
        <end position="287"/>
    </location>
</feature>
<dbReference type="InterPro" id="IPR002893">
    <property type="entry name" value="Znf_MYND"/>
</dbReference>
<comment type="subcellular location">
    <subcellularLocation>
        <location evidence="2">Cytoplasm</location>
    </subcellularLocation>
    <subcellularLocation>
        <location evidence="1">Nucleus</location>
    </subcellularLocation>
</comment>
<feature type="region of interest" description="Disordered" evidence="16">
    <location>
        <begin position="159"/>
        <end position="179"/>
    </location>
</feature>
<dbReference type="GO" id="GO:0005737">
    <property type="term" value="C:cytoplasm"/>
    <property type="evidence" value="ECO:0007669"/>
    <property type="project" value="UniProtKB-SubCell"/>
</dbReference>
<dbReference type="InterPro" id="IPR011990">
    <property type="entry name" value="TPR-like_helical_dom_sf"/>
</dbReference>
<dbReference type="Gene3D" id="2.170.270.10">
    <property type="entry name" value="SET domain"/>
    <property type="match status" value="2"/>
</dbReference>
<dbReference type="SUPFAM" id="SSF144232">
    <property type="entry name" value="HIT/MYND zinc finger-like"/>
    <property type="match status" value="1"/>
</dbReference>
<evidence type="ECO:0000256" key="4">
    <source>
        <dbReference type="ARBA" id="ARBA00022603"/>
    </source>
</evidence>
<dbReference type="AlphaFoldDB" id="A0A8C6WII6"/>
<dbReference type="PROSITE" id="PS50865">
    <property type="entry name" value="ZF_MYND_2"/>
    <property type="match status" value="1"/>
</dbReference>
<dbReference type="PANTHER" id="PTHR46165:SF2">
    <property type="entry name" value="SET AND MYND DOMAIN-CONTAINING PROTEIN 4"/>
    <property type="match status" value="1"/>
</dbReference>
<keyword evidence="20" id="KW-1185">Reference proteome</keyword>
<evidence type="ECO:0000259" key="18">
    <source>
        <dbReference type="PROSITE" id="PS50865"/>
    </source>
</evidence>
<dbReference type="SUPFAM" id="SSF48452">
    <property type="entry name" value="TPR-like"/>
    <property type="match status" value="1"/>
</dbReference>
<dbReference type="Pfam" id="PF01753">
    <property type="entry name" value="zf-MYND"/>
    <property type="match status" value="1"/>
</dbReference>
<evidence type="ECO:0000256" key="11">
    <source>
        <dbReference type="ARBA" id="ARBA00048985"/>
    </source>
</evidence>
<evidence type="ECO:0000259" key="17">
    <source>
        <dbReference type="PROSITE" id="PS50280"/>
    </source>
</evidence>
<evidence type="ECO:0000256" key="9">
    <source>
        <dbReference type="ARBA" id="ARBA00022833"/>
    </source>
</evidence>
<dbReference type="PROSITE" id="PS50280">
    <property type="entry name" value="SET"/>
    <property type="match status" value="1"/>
</dbReference>
<keyword evidence="4" id="KW-0489">Methyltransferase</keyword>
<evidence type="ECO:0000256" key="3">
    <source>
        <dbReference type="ARBA" id="ARBA00022490"/>
    </source>
</evidence>
<evidence type="ECO:0000256" key="8">
    <source>
        <dbReference type="ARBA" id="ARBA00022771"/>
    </source>
</evidence>
<dbReference type="GO" id="GO:0032259">
    <property type="term" value="P:methylation"/>
    <property type="evidence" value="ECO:0007669"/>
    <property type="project" value="UniProtKB-KW"/>
</dbReference>
<keyword evidence="9" id="KW-0862">Zinc</keyword>
<feature type="domain" description="SET" evidence="17">
    <location>
        <begin position="184"/>
        <end position="530"/>
    </location>
</feature>
<protein>
    <recommendedName>
        <fullName evidence="13">Protein-lysine N-methyltransferase SMYD4</fullName>
    </recommendedName>
    <alternativeName>
        <fullName evidence="14">SET and MYND domain-containing protein 4</fullName>
    </alternativeName>
</protein>
<keyword evidence="6" id="KW-0949">S-adenosyl-L-methionine</keyword>
<name>A0A8C6WII6_9GOBI</name>
<dbReference type="SUPFAM" id="SSF82199">
    <property type="entry name" value="SET domain"/>
    <property type="match status" value="1"/>
</dbReference>
<evidence type="ECO:0000256" key="10">
    <source>
        <dbReference type="ARBA" id="ARBA00023242"/>
    </source>
</evidence>
<keyword evidence="5" id="KW-0808">Transferase</keyword>
<evidence type="ECO:0000256" key="7">
    <source>
        <dbReference type="ARBA" id="ARBA00022723"/>
    </source>
</evidence>
<dbReference type="Ensembl" id="ENSNMLT00000010700.1">
    <property type="protein sequence ID" value="ENSNMLP00000009460.1"/>
    <property type="gene ID" value="ENSNMLG00000006584.1"/>
</dbReference>
<dbReference type="Gene3D" id="6.10.140.2220">
    <property type="match status" value="1"/>
</dbReference>
<keyword evidence="3" id="KW-0963">Cytoplasm</keyword>